<evidence type="ECO:0000313" key="2">
    <source>
        <dbReference type="EMBL" id="GIH02823.1"/>
    </source>
</evidence>
<reference evidence="2" key="1">
    <citation type="submission" date="2021-01" db="EMBL/GenBank/DDBJ databases">
        <title>Whole genome shotgun sequence of Rhizocola hellebori NBRC 109834.</title>
        <authorList>
            <person name="Komaki H."/>
            <person name="Tamura T."/>
        </authorList>
    </citation>
    <scope>NUCLEOTIDE SEQUENCE</scope>
    <source>
        <strain evidence="2">NBRC 109834</strain>
    </source>
</reference>
<name>A0A8J3Q2Q8_9ACTN</name>
<organism evidence="2 3">
    <name type="scientific">Rhizocola hellebori</name>
    <dbReference type="NCBI Taxonomy" id="1392758"/>
    <lineage>
        <taxon>Bacteria</taxon>
        <taxon>Bacillati</taxon>
        <taxon>Actinomycetota</taxon>
        <taxon>Actinomycetes</taxon>
        <taxon>Micromonosporales</taxon>
        <taxon>Micromonosporaceae</taxon>
        <taxon>Rhizocola</taxon>
    </lineage>
</organism>
<proteinExistence type="predicted"/>
<sequence>MLGWFFLLSLGPDQPGSGDMPNAEMHEASIILAAKGTGVLLVLIAMLRVWRGFASGRLERVRRSQAAQFQKAHAAWDMRRKNYLEAEWQRVDGLAEWG</sequence>
<protein>
    <submittedName>
        <fullName evidence="2">Uncharacterized protein</fullName>
    </submittedName>
</protein>
<comment type="caution">
    <text evidence="2">The sequence shown here is derived from an EMBL/GenBank/DDBJ whole genome shotgun (WGS) entry which is preliminary data.</text>
</comment>
<dbReference type="Proteomes" id="UP000612899">
    <property type="component" value="Unassembled WGS sequence"/>
</dbReference>
<keyword evidence="1" id="KW-0472">Membrane</keyword>
<keyword evidence="1" id="KW-0812">Transmembrane</keyword>
<gene>
    <name evidence="2" type="ORF">Rhe02_08900</name>
</gene>
<dbReference type="AlphaFoldDB" id="A0A8J3Q2Q8"/>
<evidence type="ECO:0000313" key="3">
    <source>
        <dbReference type="Proteomes" id="UP000612899"/>
    </source>
</evidence>
<dbReference type="RefSeq" id="WP_203906754.1">
    <property type="nucleotide sequence ID" value="NZ_BONY01000004.1"/>
</dbReference>
<feature type="transmembrane region" description="Helical" evidence="1">
    <location>
        <begin position="28"/>
        <end position="50"/>
    </location>
</feature>
<dbReference type="EMBL" id="BONY01000004">
    <property type="protein sequence ID" value="GIH02823.1"/>
    <property type="molecule type" value="Genomic_DNA"/>
</dbReference>
<keyword evidence="1" id="KW-1133">Transmembrane helix</keyword>
<keyword evidence="3" id="KW-1185">Reference proteome</keyword>
<accession>A0A8J3Q2Q8</accession>
<evidence type="ECO:0000256" key="1">
    <source>
        <dbReference type="SAM" id="Phobius"/>
    </source>
</evidence>